<comment type="catalytic activity">
    <reaction evidence="14">
        <text>1-(9Z-octadecenoyl)-sn-glycero-3-phosphate + octadecanoyl-CoA = 1-(9Z-octadecenoyl)-2-octadecanoyl-sn-glycero-3-phosphate + CoA</text>
        <dbReference type="Rhea" id="RHEA:37147"/>
        <dbReference type="ChEBI" id="CHEBI:57287"/>
        <dbReference type="ChEBI" id="CHEBI:57394"/>
        <dbReference type="ChEBI" id="CHEBI:74544"/>
        <dbReference type="ChEBI" id="CHEBI:74552"/>
    </reaction>
    <physiologicalReaction direction="left-to-right" evidence="14">
        <dbReference type="Rhea" id="RHEA:37148"/>
    </physiologicalReaction>
</comment>
<feature type="compositionally biased region" description="Basic and acidic residues" evidence="25">
    <location>
        <begin position="353"/>
        <end position="364"/>
    </location>
</feature>
<comment type="catalytic activity">
    <reaction evidence="23">
        <text>1-(9Z-octadecenoyl)-sn-glycero-3-phosphate + (5Z,8Z,11Z,14Z)-eicosatetraenoyl-CoA = 1-(9Z)-octadecenoyl-2-(5Z,8Z,11Z,14Z)-eicosatetraenoyl-sn-glycero-3-phosphate + CoA</text>
        <dbReference type="Rhea" id="RHEA:37443"/>
        <dbReference type="ChEBI" id="CHEBI:57287"/>
        <dbReference type="ChEBI" id="CHEBI:57368"/>
        <dbReference type="ChEBI" id="CHEBI:74544"/>
        <dbReference type="ChEBI" id="CHEBI:74928"/>
    </reaction>
    <physiologicalReaction direction="left-to-right" evidence="23">
        <dbReference type="Rhea" id="RHEA:37444"/>
    </physiologicalReaction>
</comment>
<keyword evidence="7" id="KW-0444">Lipid biosynthesis</keyword>
<evidence type="ECO:0000256" key="23">
    <source>
        <dbReference type="ARBA" id="ARBA00048770"/>
    </source>
</evidence>
<dbReference type="GO" id="GO:0006631">
    <property type="term" value="P:fatty acid metabolic process"/>
    <property type="evidence" value="ECO:0007669"/>
    <property type="project" value="UniProtKB-KW"/>
</dbReference>
<comment type="similarity">
    <text evidence="15">Belongs to the peptidase S33 family. ABHD4/ABHD5 subfamily.</text>
</comment>
<dbReference type="OrthoDB" id="7457040at2759"/>
<evidence type="ECO:0000256" key="4">
    <source>
        <dbReference type="ARBA" id="ARBA00004502"/>
    </source>
</evidence>
<comment type="catalytic activity">
    <reaction evidence="1">
        <text>a 1-acyl-sn-glycero-3-phosphate + an acyl-CoA = a 1,2-diacyl-sn-glycero-3-phosphate + CoA</text>
        <dbReference type="Rhea" id="RHEA:19709"/>
        <dbReference type="ChEBI" id="CHEBI:57287"/>
        <dbReference type="ChEBI" id="CHEBI:57970"/>
        <dbReference type="ChEBI" id="CHEBI:58342"/>
        <dbReference type="ChEBI" id="CHEBI:58608"/>
        <dbReference type="EC" id="2.3.1.51"/>
    </reaction>
    <physiologicalReaction direction="left-to-right" evidence="1">
        <dbReference type="Rhea" id="RHEA:19710"/>
    </physiologicalReaction>
</comment>
<comment type="catalytic activity">
    <reaction evidence="19">
        <text>1-hexadecanoyl-sn-glycero-3-phosphate + (9Z)-octadecenoyl-CoA = 1-hexadecanoyl-2-(9Z-octadecenoyl)-sn-glycero-3-phosphate + CoA</text>
        <dbReference type="Rhea" id="RHEA:33187"/>
        <dbReference type="ChEBI" id="CHEBI:57287"/>
        <dbReference type="ChEBI" id="CHEBI:57387"/>
        <dbReference type="ChEBI" id="CHEBI:57518"/>
        <dbReference type="ChEBI" id="CHEBI:64839"/>
    </reaction>
    <physiologicalReaction direction="left-to-right" evidence="19">
        <dbReference type="Rhea" id="RHEA:33188"/>
    </physiologicalReaction>
</comment>
<dbReference type="HOGENOM" id="CLU_017361_0_0_1"/>
<keyword evidence="6" id="KW-0963">Cytoplasm</keyword>
<reference evidence="27 29" key="2">
    <citation type="journal article" date="2013" name="Nature">
        <title>Insights into bilaterian evolution from three spiralian genomes.</title>
        <authorList>
            <person name="Simakov O."/>
            <person name="Marletaz F."/>
            <person name="Cho S.J."/>
            <person name="Edsinger-Gonzales E."/>
            <person name="Havlak P."/>
            <person name="Hellsten U."/>
            <person name="Kuo D.H."/>
            <person name="Larsson T."/>
            <person name="Lv J."/>
            <person name="Arendt D."/>
            <person name="Savage R."/>
            <person name="Osoegawa K."/>
            <person name="de Jong P."/>
            <person name="Grimwood J."/>
            <person name="Chapman J.A."/>
            <person name="Shapiro H."/>
            <person name="Aerts A."/>
            <person name="Otillar R.P."/>
            <person name="Terry A.Y."/>
            <person name="Boore J.L."/>
            <person name="Grigoriev I.V."/>
            <person name="Lindberg D.R."/>
            <person name="Seaver E.C."/>
            <person name="Weisblat D.A."/>
            <person name="Putnam N.H."/>
            <person name="Rokhsar D.S."/>
        </authorList>
    </citation>
    <scope>NUCLEOTIDE SEQUENCE</scope>
    <source>
        <strain evidence="27 29">I ESC-2004</strain>
    </source>
</reference>
<keyword evidence="13" id="KW-0012">Acyltransferase</keyword>
<dbReference type="GO" id="GO:0003841">
    <property type="term" value="F:1-acylglycerol-3-phosphate O-acyltransferase activity"/>
    <property type="evidence" value="ECO:0007669"/>
    <property type="project" value="UniProtKB-EC"/>
</dbReference>
<dbReference type="EMBL" id="KB309694">
    <property type="protein sequence ID" value="ELT93584.1"/>
    <property type="molecule type" value="Genomic_DNA"/>
</dbReference>
<evidence type="ECO:0000256" key="20">
    <source>
        <dbReference type="ARBA" id="ARBA00047543"/>
    </source>
</evidence>
<dbReference type="EMBL" id="AMQN01002615">
    <property type="status" value="NOT_ANNOTATED_CDS"/>
    <property type="molecule type" value="Genomic_DNA"/>
</dbReference>
<evidence type="ECO:0000256" key="25">
    <source>
        <dbReference type="SAM" id="MobiDB-lite"/>
    </source>
</evidence>
<evidence type="ECO:0000256" key="7">
    <source>
        <dbReference type="ARBA" id="ARBA00022516"/>
    </source>
</evidence>
<dbReference type="FunCoup" id="R7TIL9">
    <property type="interactions" value="1490"/>
</dbReference>
<evidence type="ECO:0000256" key="12">
    <source>
        <dbReference type="ARBA" id="ARBA00023098"/>
    </source>
</evidence>
<feature type="domain" description="AB hydrolase-1" evidence="26">
    <location>
        <begin position="83"/>
        <end position="193"/>
    </location>
</feature>
<proteinExistence type="inferred from homology"/>
<dbReference type="GO" id="GO:0030154">
    <property type="term" value="P:cell differentiation"/>
    <property type="evidence" value="ECO:0007669"/>
    <property type="project" value="UniProtKB-KW"/>
</dbReference>
<dbReference type="SUPFAM" id="SSF53474">
    <property type="entry name" value="alpha/beta-Hydrolases"/>
    <property type="match status" value="1"/>
</dbReference>
<keyword evidence="11" id="KW-0276">Fatty acid metabolism</keyword>
<dbReference type="PRINTS" id="PR00111">
    <property type="entry name" value="ABHYDROLASE"/>
</dbReference>
<organism evidence="27">
    <name type="scientific">Capitella teleta</name>
    <name type="common">Polychaete worm</name>
    <dbReference type="NCBI Taxonomy" id="283909"/>
    <lineage>
        <taxon>Eukaryota</taxon>
        <taxon>Metazoa</taxon>
        <taxon>Spiralia</taxon>
        <taxon>Lophotrochozoa</taxon>
        <taxon>Annelida</taxon>
        <taxon>Polychaeta</taxon>
        <taxon>Sedentaria</taxon>
        <taxon>Scolecida</taxon>
        <taxon>Capitellidae</taxon>
        <taxon>Capitella</taxon>
    </lineage>
</organism>
<evidence type="ECO:0000256" key="16">
    <source>
        <dbReference type="ARBA" id="ARBA00040731"/>
    </source>
</evidence>
<evidence type="ECO:0000256" key="8">
    <source>
        <dbReference type="ARBA" id="ARBA00022677"/>
    </source>
</evidence>
<evidence type="ECO:0000256" key="21">
    <source>
        <dbReference type="ARBA" id="ARBA00047849"/>
    </source>
</evidence>
<feature type="region of interest" description="Disordered" evidence="25">
    <location>
        <begin position="351"/>
        <end position="385"/>
    </location>
</feature>
<dbReference type="EnsemblMetazoa" id="CapteT162120">
    <property type="protein sequence ID" value="CapteP162120"/>
    <property type="gene ID" value="CapteG162120"/>
</dbReference>
<evidence type="ECO:0000256" key="3">
    <source>
        <dbReference type="ARBA" id="ARBA00004496"/>
    </source>
</evidence>
<evidence type="ECO:0000313" key="27">
    <source>
        <dbReference type="EMBL" id="ELT93584.1"/>
    </source>
</evidence>
<dbReference type="InterPro" id="IPR000073">
    <property type="entry name" value="AB_hydrolase_1"/>
</dbReference>
<evidence type="ECO:0000256" key="10">
    <source>
        <dbReference type="ARBA" id="ARBA00022782"/>
    </source>
</evidence>
<evidence type="ECO:0000256" key="11">
    <source>
        <dbReference type="ARBA" id="ARBA00022832"/>
    </source>
</evidence>
<keyword evidence="12" id="KW-0443">Lipid metabolism</keyword>
<keyword evidence="10" id="KW-0221">Differentiation</keyword>
<dbReference type="InterPro" id="IPR029058">
    <property type="entry name" value="AB_hydrolase_fold"/>
</dbReference>
<reference evidence="29" key="1">
    <citation type="submission" date="2012-12" db="EMBL/GenBank/DDBJ databases">
        <authorList>
            <person name="Hellsten U."/>
            <person name="Grimwood J."/>
            <person name="Chapman J.A."/>
            <person name="Shapiro H."/>
            <person name="Aerts A."/>
            <person name="Otillar R.P."/>
            <person name="Terry A.Y."/>
            <person name="Boore J.L."/>
            <person name="Simakov O."/>
            <person name="Marletaz F."/>
            <person name="Cho S.-J."/>
            <person name="Edsinger-Gonzales E."/>
            <person name="Havlak P."/>
            <person name="Kuo D.-H."/>
            <person name="Larsson T."/>
            <person name="Lv J."/>
            <person name="Arendt D."/>
            <person name="Savage R."/>
            <person name="Osoegawa K."/>
            <person name="de Jong P."/>
            <person name="Lindberg D.R."/>
            <person name="Seaver E.C."/>
            <person name="Weisblat D.A."/>
            <person name="Putnam N.H."/>
            <person name="Grigoriev I.V."/>
            <person name="Rokhsar D.S."/>
        </authorList>
    </citation>
    <scope>NUCLEOTIDE SEQUENCE</scope>
    <source>
        <strain evidence="29">I ESC-2004</strain>
    </source>
</reference>
<evidence type="ECO:0000256" key="13">
    <source>
        <dbReference type="ARBA" id="ARBA00023315"/>
    </source>
</evidence>
<keyword evidence="29" id="KW-1185">Reference proteome</keyword>
<evidence type="ECO:0000256" key="17">
    <source>
        <dbReference type="ARBA" id="ARBA00042413"/>
    </source>
</evidence>
<evidence type="ECO:0000256" key="5">
    <source>
        <dbReference type="ARBA" id="ARBA00013211"/>
    </source>
</evidence>
<dbReference type="PANTHER" id="PTHR42886:SF29">
    <property type="entry name" value="PUMMELIG, ISOFORM A"/>
    <property type="match status" value="1"/>
</dbReference>
<evidence type="ECO:0000256" key="2">
    <source>
        <dbReference type="ARBA" id="ARBA00000816"/>
    </source>
</evidence>
<comment type="catalytic activity">
    <reaction evidence="20">
        <text>1-octadecanoyl-sn-glycero-3-phosphate + (9Z)-octadecenoyl-CoA = 1-octadecanoyl-2-(9Z-octadecenoyl)-sn-glycero-3-phosphate + CoA</text>
        <dbReference type="Rhea" id="RHEA:37163"/>
        <dbReference type="ChEBI" id="CHEBI:57287"/>
        <dbReference type="ChEBI" id="CHEBI:57387"/>
        <dbReference type="ChEBI" id="CHEBI:74560"/>
        <dbReference type="ChEBI" id="CHEBI:74565"/>
    </reaction>
    <physiologicalReaction direction="left-to-right" evidence="20">
        <dbReference type="Rhea" id="RHEA:37164"/>
    </physiologicalReaction>
</comment>
<comment type="catalytic activity">
    <reaction evidence="21">
        <text>eicosanoyl-CoA + 1-(9Z-octadecenoyl)-sn-glycero-3-phosphate = 1-(9Z)-octadecenoyl-2-eicosanoyl-sn-glycero-3-phosphate + CoA</text>
        <dbReference type="Rhea" id="RHEA:37451"/>
        <dbReference type="ChEBI" id="CHEBI:57287"/>
        <dbReference type="ChEBI" id="CHEBI:57380"/>
        <dbReference type="ChEBI" id="CHEBI:74544"/>
        <dbReference type="ChEBI" id="CHEBI:74937"/>
    </reaction>
    <physiologicalReaction direction="left-to-right" evidence="21">
        <dbReference type="Rhea" id="RHEA:37452"/>
    </physiologicalReaction>
</comment>
<sequence>MKEGVEASDPHRLSSSPVVDLSTDEVAPRIPATSSCRLPALIRAEKKILSHVWSALESIYVPIYNGKWKLRTVSMNKQSEETPVVLVHGMGAGVGFWALNLRAFASVRPVHAFDVLGFGQSSRPDFPTDASLAENEFVESIEEWRKSMDLDKFILLGHSLGGFLAASYTIKYPERVKHLILADPWGFPNPPDIADGPRLPLFIRGIIKVLQSFNPFSFLRAAGPFGPRLVRKLRSDLTQKFSHMLDEHTVSDYIYQCNAQKPSGEVAFKNMYQGLGYAKHPMVNRITDIPPSIPMTFVHGEESWIGSDVAFQVKDLRGESLVDIQLYEGASHHVYADNTEEFNRLVDPSYIDQYDHGNDGDRSHSVPSRTEPKSGIPAVEDLQVN</sequence>
<gene>
    <name evidence="27" type="ORF">CAPTEDRAFT_162120</name>
</gene>
<comment type="catalytic activity">
    <reaction evidence="24">
        <text>1-(9Z-octadecenoyl)-sn-glycero-3-phosphate + (9Z)-octadecenoyl-CoA = 1,2-di-(9Z-octadecenoyl)-sn-glycero-3-phosphate + CoA</text>
        <dbReference type="Rhea" id="RHEA:37131"/>
        <dbReference type="ChEBI" id="CHEBI:57287"/>
        <dbReference type="ChEBI" id="CHEBI:57387"/>
        <dbReference type="ChEBI" id="CHEBI:74544"/>
        <dbReference type="ChEBI" id="CHEBI:74546"/>
    </reaction>
    <physiologicalReaction direction="left-to-right" evidence="24">
        <dbReference type="Rhea" id="RHEA:37132"/>
    </physiologicalReaction>
</comment>
<evidence type="ECO:0000313" key="28">
    <source>
        <dbReference type="EnsemblMetazoa" id="CapteP162120"/>
    </source>
</evidence>
<dbReference type="OMA" id="AFHSMMQ"/>
<comment type="function">
    <text evidence="18">Coenzyme A-dependent lysophosphatidic acid acyltransferase that catalyzes the transfer of an acyl group on a lysophosphatidic acid. Functions preferentially with 1-oleoyl-lysophosphatidic acid followed by 1-palmitoyl-lysophosphatidic acid, 1-stearoyl-lysophosphatidic acid and 1-arachidonoyl-lysophosphatidic acid as lipid acceptor. Functions preferentially with arachidonoyl-CoA followed by oleoyl-CoA as acyl group donors. Functions in phosphatidic acid biosynthesis. May regulate the cellular storage of triacylglycerol through activation of the phospholipase PNPLA2. Involved in keratinocyte differentiation. Regulates lipid droplet fusion.</text>
</comment>
<dbReference type="Pfam" id="PF00561">
    <property type="entry name" value="Abhydrolase_1"/>
    <property type="match status" value="1"/>
</dbReference>
<evidence type="ECO:0000256" key="6">
    <source>
        <dbReference type="ARBA" id="ARBA00022490"/>
    </source>
</evidence>
<accession>R7TIL9</accession>
<evidence type="ECO:0000313" key="29">
    <source>
        <dbReference type="Proteomes" id="UP000014760"/>
    </source>
</evidence>
<comment type="subcellular location">
    <subcellularLocation>
        <location evidence="3">Cytoplasm</location>
    </subcellularLocation>
    <subcellularLocation>
        <location evidence="4">Lipid droplet</location>
    </subcellularLocation>
</comment>
<keyword evidence="8" id="KW-0551">Lipid droplet</keyword>
<dbReference type="GO" id="GO:0055088">
    <property type="term" value="P:lipid homeostasis"/>
    <property type="evidence" value="ECO:0007669"/>
    <property type="project" value="TreeGrafter"/>
</dbReference>
<dbReference type="Gene3D" id="3.40.50.1820">
    <property type="entry name" value="alpha/beta hydrolase"/>
    <property type="match status" value="1"/>
</dbReference>
<comment type="catalytic activity">
    <reaction evidence="22">
        <text>1-(5Z,8Z,11Z,14Z-eicosatetraenoyl)-sn-glycero-3-phosphate + (9Z)-octadecenoyl-CoA = 1-(5Z,8Z,11Z,14Z)-eicosatetraenoyl-2-(9Z)-octadecenoyl-sn-glycero-3-phosphate + CoA</text>
        <dbReference type="Rhea" id="RHEA:37455"/>
        <dbReference type="ChEBI" id="CHEBI:57287"/>
        <dbReference type="ChEBI" id="CHEBI:57387"/>
        <dbReference type="ChEBI" id="CHEBI:74938"/>
        <dbReference type="ChEBI" id="CHEBI:74941"/>
    </reaction>
    <physiologicalReaction direction="left-to-right" evidence="22">
        <dbReference type="Rhea" id="RHEA:37456"/>
    </physiologicalReaction>
</comment>
<evidence type="ECO:0000256" key="22">
    <source>
        <dbReference type="ARBA" id="ARBA00048632"/>
    </source>
</evidence>
<dbReference type="GO" id="GO:0052689">
    <property type="term" value="F:carboxylic ester hydrolase activity"/>
    <property type="evidence" value="ECO:0007669"/>
    <property type="project" value="TreeGrafter"/>
</dbReference>
<name>R7TIL9_CAPTE</name>
<dbReference type="GO" id="GO:0005811">
    <property type="term" value="C:lipid droplet"/>
    <property type="evidence" value="ECO:0007669"/>
    <property type="project" value="UniProtKB-SubCell"/>
</dbReference>
<dbReference type="Proteomes" id="UP000014760">
    <property type="component" value="Unassembled WGS sequence"/>
</dbReference>
<evidence type="ECO:0000256" key="18">
    <source>
        <dbReference type="ARBA" id="ARBA00045357"/>
    </source>
</evidence>
<dbReference type="GO" id="GO:0005739">
    <property type="term" value="C:mitochondrion"/>
    <property type="evidence" value="ECO:0007669"/>
    <property type="project" value="TreeGrafter"/>
</dbReference>
<dbReference type="STRING" id="283909.R7TIL9"/>
<evidence type="ECO:0000256" key="14">
    <source>
        <dbReference type="ARBA" id="ARBA00036296"/>
    </source>
</evidence>
<evidence type="ECO:0000256" key="24">
    <source>
        <dbReference type="ARBA" id="ARBA00049561"/>
    </source>
</evidence>
<evidence type="ECO:0000256" key="15">
    <source>
        <dbReference type="ARBA" id="ARBA00038097"/>
    </source>
</evidence>
<dbReference type="AlphaFoldDB" id="R7TIL9"/>
<dbReference type="FunFam" id="3.40.50.1820:FF:000019">
    <property type="entry name" value="1-acylglycerol-3-phosphate O-acyltransferase ABHD5"/>
    <property type="match status" value="1"/>
</dbReference>
<dbReference type="PANTHER" id="PTHR42886">
    <property type="entry name" value="RE40534P-RELATED"/>
    <property type="match status" value="1"/>
</dbReference>
<evidence type="ECO:0000256" key="9">
    <source>
        <dbReference type="ARBA" id="ARBA00022679"/>
    </source>
</evidence>
<evidence type="ECO:0000259" key="26">
    <source>
        <dbReference type="Pfam" id="PF00561"/>
    </source>
</evidence>
<dbReference type="GO" id="GO:0006654">
    <property type="term" value="P:phosphatidic acid biosynthetic process"/>
    <property type="evidence" value="ECO:0007669"/>
    <property type="project" value="TreeGrafter"/>
</dbReference>
<dbReference type="EC" id="2.3.1.51" evidence="5"/>
<comment type="catalytic activity">
    <reaction evidence="2">
        <text>1-(9Z-octadecenoyl)-sn-glycero-3-phosphate + hexadecanoyl-CoA = 1-(9Z)-octadecenoyl-2-hexadecanoyl-sn-glycero-3-phosphate + CoA</text>
        <dbReference type="Rhea" id="RHEA:37143"/>
        <dbReference type="ChEBI" id="CHEBI:57287"/>
        <dbReference type="ChEBI" id="CHEBI:57379"/>
        <dbReference type="ChEBI" id="CHEBI:74544"/>
        <dbReference type="ChEBI" id="CHEBI:74551"/>
    </reaction>
    <physiologicalReaction direction="left-to-right" evidence="2">
        <dbReference type="Rhea" id="RHEA:37144"/>
    </physiologicalReaction>
</comment>
<evidence type="ECO:0000256" key="19">
    <source>
        <dbReference type="ARBA" id="ARBA00047525"/>
    </source>
</evidence>
<keyword evidence="9" id="KW-0808">Transferase</keyword>
<evidence type="ECO:0000256" key="1">
    <source>
        <dbReference type="ARBA" id="ARBA00000300"/>
    </source>
</evidence>
<reference evidence="28" key="3">
    <citation type="submission" date="2015-06" db="UniProtKB">
        <authorList>
            <consortium name="EnsemblMetazoa"/>
        </authorList>
    </citation>
    <scope>IDENTIFICATION</scope>
</reference>
<protein>
    <recommendedName>
        <fullName evidence="16">1-acylglycerol-3-phosphate O-acyltransferase ABHD5</fullName>
        <ecNumber evidence="5">2.3.1.51</ecNumber>
    </recommendedName>
    <alternativeName>
        <fullName evidence="17">Abhydrolase domain-containing protein 5</fullName>
    </alternativeName>
</protein>